<dbReference type="AlphaFoldDB" id="A0A3B0TZS6"/>
<accession>A0A3B0TZS6</accession>
<organism evidence="2">
    <name type="scientific">hydrothermal vent metagenome</name>
    <dbReference type="NCBI Taxonomy" id="652676"/>
    <lineage>
        <taxon>unclassified sequences</taxon>
        <taxon>metagenomes</taxon>
        <taxon>ecological metagenomes</taxon>
    </lineage>
</organism>
<gene>
    <name evidence="2" type="ORF">MNBD_ALPHA12-1251</name>
</gene>
<dbReference type="InterPro" id="IPR020556">
    <property type="entry name" value="Amidase_CS"/>
</dbReference>
<feature type="domain" description="Amidase" evidence="1">
    <location>
        <begin position="24"/>
        <end position="453"/>
    </location>
</feature>
<proteinExistence type="predicted"/>
<dbReference type="InterPro" id="IPR036928">
    <property type="entry name" value="AS_sf"/>
</dbReference>
<dbReference type="GO" id="GO:0016740">
    <property type="term" value="F:transferase activity"/>
    <property type="evidence" value="ECO:0007669"/>
    <property type="project" value="UniProtKB-KW"/>
</dbReference>
<dbReference type="GO" id="GO:0050566">
    <property type="term" value="F:asparaginyl-tRNA synthase (glutamine-hydrolyzing) activity"/>
    <property type="evidence" value="ECO:0007669"/>
    <property type="project" value="UniProtKB-EC"/>
</dbReference>
<reference evidence="2" key="1">
    <citation type="submission" date="2018-06" db="EMBL/GenBank/DDBJ databases">
        <authorList>
            <person name="Zhirakovskaya E."/>
        </authorList>
    </citation>
    <scope>NUCLEOTIDE SEQUENCE</scope>
</reference>
<evidence type="ECO:0000259" key="1">
    <source>
        <dbReference type="Pfam" id="PF01425"/>
    </source>
</evidence>
<dbReference type="PROSITE" id="PS00571">
    <property type="entry name" value="AMIDASES"/>
    <property type="match status" value="1"/>
</dbReference>
<dbReference type="InterPro" id="IPR000120">
    <property type="entry name" value="Amidase"/>
</dbReference>
<dbReference type="PANTHER" id="PTHR11895:SF151">
    <property type="entry name" value="GLUTAMYL-TRNA(GLN) AMIDOTRANSFERASE SUBUNIT A"/>
    <property type="match status" value="1"/>
</dbReference>
<dbReference type="Gene3D" id="3.90.1300.10">
    <property type="entry name" value="Amidase signature (AS) domain"/>
    <property type="match status" value="1"/>
</dbReference>
<keyword evidence="2" id="KW-0808">Transferase</keyword>
<sequence length="476" mass="50578">MNLYDLSASQALSGLKSGQFSALEYVKELLRRVDKYAALNAFCHLDEELILREAKSSDDIRRSTGNSALLCGLPIAIKDNINVAHQPTSAGTPGLRNNWPTSDAPVVSAIRRAGAIPFGRTNMHELAYGLTSNNAAFGPVRNPFNPDMVAGGSSGGSAAAVGARIVPAALGTDTGGSVRVPAALCSIFGFRPSNGRYNGEGIVPIAHSRDTAGPMARSVADIVLLDQVLSGQRHNLSANSFKGKRIGVPRGYFFDILDAEVARLVELALVEMSDLGAVLVEADISGVKGCNPRIGRPIATGEVVRDLPEYLGKYAVNITIEDVLKQVASPDVQAIIKQQFAPENRAKIDKEYQFAINHSKPELARNYQQYFDDNQLDFIAFPTSLIPAPAVGDDETIDLAGTRAPTEATLVHNSGPSTIIGLPGLSVPVGLTSSGLPVGMELEARAGDDAQLLEIGLTWEKFCQRDIACPPPPEVS</sequence>
<dbReference type="NCBIfam" id="NF005688">
    <property type="entry name" value="PRK07488.1"/>
    <property type="match status" value="1"/>
</dbReference>
<dbReference type="PANTHER" id="PTHR11895">
    <property type="entry name" value="TRANSAMIDASE"/>
    <property type="match status" value="1"/>
</dbReference>
<dbReference type="InterPro" id="IPR023631">
    <property type="entry name" value="Amidase_dom"/>
</dbReference>
<protein>
    <submittedName>
        <fullName evidence="2">Aspartyl-tRNA(Asn) amidotransferase subunit A @ Glutamyl-tRNA(Gln) amidotransferase subunit A</fullName>
        <ecNumber evidence="2">6.3.5.6</ecNumber>
        <ecNumber evidence="2">6.3.5.7</ecNumber>
    </submittedName>
</protein>
<dbReference type="Pfam" id="PF01425">
    <property type="entry name" value="Amidase"/>
    <property type="match status" value="1"/>
</dbReference>
<dbReference type="GO" id="GO:0050567">
    <property type="term" value="F:glutaminyl-tRNA synthase (glutamine-hydrolyzing) activity"/>
    <property type="evidence" value="ECO:0007669"/>
    <property type="project" value="UniProtKB-EC"/>
</dbReference>
<dbReference type="EC" id="6.3.5.7" evidence="2"/>
<dbReference type="SUPFAM" id="SSF75304">
    <property type="entry name" value="Amidase signature (AS) enzymes"/>
    <property type="match status" value="1"/>
</dbReference>
<dbReference type="EMBL" id="UOEO01000177">
    <property type="protein sequence ID" value="VAW21613.1"/>
    <property type="molecule type" value="Genomic_DNA"/>
</dbReference>
<dbReference type="EC" id="6.3.5.6" evidence="2"/>
<keyword evidence="2" id="KW-0436">Ligase</keyword>
<evidence type="ECO:0000313" key="2">
    <source>
        <dbReference type="EMBL" id="VAW21613.1"/>
    </source>
</evidence>
<name>A0A3B0TZS6_9ZZZZ</name>